<evidence type="ECO:0000313" key="4">
    <source>
        <dbReference type="Proteomes" id="UP001143480"/>
    </source>
</evidence>
<reference evidence="3" key="1">
    <citation type="journal article" date="2014" name="Int. J. Syst. Evol. Microbiol.">
        <title>Complete genome sequence of Corynebacterium casei LMG S-19264T (=DSM 44701T), isolated from a smear-ripened cheese.</title>
        <authorList>
            <consortium name="US DOE Joint Genome Institute (JGI-PGF)"/>
            <person name="Walter F."/>
            <person name="Albersmeier A."/>
            <person name="Kalinowski J."/>
            <person name="Ruckert C."/>
        </authorList>
    </citation>
    <scope>NUCLEOTIDE SEQUENCE</scope>
    <source>
        <strain evidence="3">VKM Ac-1321</strain>
    </source>
</reference>
<sequence>MVEHPARPVESIGYRLVGDLAAVRAFVTTRAVALGLSRDRAEMLTLAVNELATNTLQYTAEGGEVQLWSESGQIYCDVLDQGPVLTFGGDMPAADAVRGRGLPIVEMVCDHVAAFAVARGSVVRLQLGL</sequence>
<proteinExistence type="predicted"/>
<dbReference type="PANTHER" id="PTHR35526">
    <property type="entry name" value="ANTI-SIGMA-F FACTOR RSBW-RELATED"/>
    <property type="match status" value="1"/>
</dbReference>
<dbReference type="AlphaFoldDB" id="A0A9W6NPK1"/>
<dbReference type="CDD" id="cd16936">
    <property type="entry name" value="HATPase_RsbW-like"/>
    <property type="match status" value="1"/>
</dbReference>
<evidence type="ECO:0000313" key="3">
    <source>
        <dbReference type="EMBL" id="GLL04423.1"/>
    </source>
</evidence>
<dbReference type="EMBL" id="BSFP01000045">
    <property type="protein sequence ID" value="GLL04423.1"/>
    <property type="molecule type" value="Genomic_DNA"/>
</dbReference>
<evidence type="ECO:0000256" key="1">
    <source>
        <dbReference type="ARBA" id="ARBA00022527"/>
    </source>
</evidence>
<protein>
    <recommendedName>
        <fullName evidence="2">Histidine kinase/HSP90-like ATPase domain-containing protein</fullName>
    </recommendedName>
</protein>
<accession>A0A9W6NPK1</accession>
<dbReference type="InterPro" id="IPR050267">
    <property type="entry name" value="Anti-sigma-factor_SerPK"/>
</dbReference>
<name>A0A9W6NPK1_9ACTN</name>
<dbReference type="Pfam" id="PF13581">
    <property type="entry name" value="HATPase_c_2"/>
    <property type="match status" value="1"/>
</dbReference>
<evidence type="ECO:0000259" key="2">
    <source>
        <dbReference type="Pfam" id="PF13581"/>
    </source>
</evidence>
<keyword evidence="1" id="KW-0808">Transferase</keyword>
<dbReference type="RefSeq" id="WP_223093646.1">
    <property type="nucleotide sequence ID" value="NZ_BAAAXA010000001.1"/>
</dbReference>
<comment type="caution">
    <text evidence="3">The sequence shown here is derived from an EMBL/GenBank/DDBJ whole genome shotgun (WGS) entry which is preliminary data.</text>
</comment>
<reference evidence="3" key="2">
    <citation type="submission" date="2023-01" db="EMBL/GenBank/DDBJ databases">
        <authorList>
            <person name="Sun Q."/>
            <person name="Evtushenko L."/>
        </authorList>
    </citation>
    <scope>NUCLEOTIDE SEQUENCE</scope>
    <source>
        <strain evidence="3">VKM Ac-1321</strain>
    </source>
</reference>
<feature type="domain" description="Histidine kinase/HSP90-like ATPase" evidence="2">
    <location>
        <begin position="19"/>
        <end position="126"/>
    </location>
</feature>
<dbReference type="InterPro" id="IPR003594">
    <property type="entry name" value="HATPase_dom"/>
</dbReference>
<dbReference type="Proteomes" id="UP001143480">
    <property type="component" value="Unassembled WGS sequence"/>
</dbReference>
<dbReference type="PANTHER" id="PTHR35526:SF3">
    <property type="entry name" value="ANTI-SIGMA-F FACTOR RSBW"/>
    <property type="match status" value="1"/>
</dbReference>
<keyword evidence="4" id="KW-1185">Reference proteome</keyword>
<keyword evidence="1" id="KW-0723">Serine/threonine-protein kinase</keyword>
<dbReference type="InterPro" id="IPR036890">
    <property type="entry name" value="HATPase_C_sf"/>
</dbReference>
<dbReference type="SUPFAM" id="SSF55874">
    <property type="entry name" value="ATPase domain of HSP90 chaperone/DNA topoisomerase II/histidine kinase"/>
    <property type="match status" value="1"/>
</dbReference>
<keyword evidence="1" id="KW-0418">Kinase</keyword>
<dbReference type="GO" id="GO:0004674">
    <property type="term" value="F:protein serine/threonine kinase activity"/>
    <property type="evidence" value="ECO:0007669"/>
    <property type="project" value="UniProtKB-KW"/>
</dbReference>
<organism evidence="3 4">
    <name type="scientific">Dactylosporangium matsuzakiense</name>
    <dbReference type="NCBI Taxonomy" id="53360"/>
    <lineage>
        <taxon>Bacteria</taxon>
        <taxon>Bacillati</taxon>
        <taxon>Actinomycetota</taxon>
        <taxon>Actinomycetes</taxon>
        <taxon>Micromonosporales</taxon>
        <taxon>Micromonosporaceae</taxon>
        <taxon>Dactylosporangium</taxon>
    </lineage>
</organism>
<gene>
    <name evidence="3" type="ORF">GCM10017581_061700</name>
</gene>
<dbReference type="Gene3D" id="3.30.565.10">
    <property type="entry name" value="Histidine kinase-like ATPase, C-terminal domain"/>
    <property type="match status" value="1"/>
</dbReference>